<protein>
    <submittedName>
        <fullName evidence="2">Uncharacterized protein</fullName>
    </submittedName>
</protein>
<gene>
    <name evidence="2" type="ORF">RhiirA4_454894</name>
</gene>
<dbReference type="AlphaFoldDB" id="A0A2I1G3Y9"/>
<dbReference type="EMBL" id="LLXI01000144">
    <property type="protein sequence ID" value="PKY41330.1"/>
    <property type="molecule type" value="Genomic_DNA"/>
</dbReference>
<evidence type="ECO:0000313" key="2">
    <source>
        <dbReference type="EMBL" id="PKY41330.1"/>
    </source>
</evidence>
<dbReference type="Proteomes" id="UP000234323">
    <property type="component" value="Unassembled WGS sequence"/>
</dbReference>
<feature type="region of interest" description="Disordered" evidence="1">
    <location>
        <begin position="164"/>
        <end position="185"/>
    </location>
</feature>
<accession>A0A2I1G3Y9</accession>
<dbReference type="VEuPathDB" id="FungiDB:RhiirFUN_014182"/>
<dbReference type="VEuPathDB" id="FungiDB:FUN_004235"/>
<keyword evidence="3" id="KW-1185">Reference proteome</keyword>
<dbReference type="VEuPathDB" id="FungiDB:RhiirA1_402582"/>
<feature type="compositionally biased region" description="Polar residues" evidence="1">
    <location>
        <begin position="200"/>
        <end position="214"/>
    </location>
</feature>
<evidence type="ECO:0000256" key="1">
    <source>
        <dbReference type="SAM" id="MobiDB-lite"/>
    </source>
</evidence>
<sequence>MSYNTNLPVDISTLTSEERRHIFIALLNTDPSLPNALNSPIFCSTMNPIMLKTYEDYKEDHKRNKKEFQWHEFLKLDKNQYLNFRASNKSNDLRNRAASRFTRGEALSRQPKGSVGEVINDFKVANPTFPISETDFILHDWLTSYCNSMVDQIKKKKIVEAKNKGLPLPPKKKNIQPPSRLKRRTDNITVNEVIDDPENTSEANASTTITSETNASTISNIPVITEAIVPDDDTSQNTRSRKRKQKTTEITSETPLRKSKRNRKLMNVTANNNQEEILNYKYHIDIGAKQTYPYKLLV</sequence>
<name>A0A2I1G3Y9_9GLOM</name>
<evidence type="ECO:0000313" key="3">
    <source>
        <dbReference type="Proteomes" id="UP000234323"/>
    </source>
</evidence>
<feature type="region of interest" description="Disordered" evidence="1">
    <location>
        <begin position="229"/>
        <end position="256"/>
    </location>
</feature>
<organism evidence="2 3">
    <name type="scientific">Rhizophagus irregularis</name>
    <dbReference type="NCBI Taxonomy" id="588596"/>
    <lineage>
        <taxon>Eukaryota</taxon>
        <taxon>Fungi</taxon>
        <taxon>Fungi incertae sedis</taxon>
        <taxon>Mucoromycota</taxon>
        <taxon>Glomeromycotina</taxon>
        <taxon>Glomeromycetes</taxon>
        <taxon>Glomerales</taxon>
        <taxon>Glomeraceae</taxon>
        <taxon>Rhizophagus</taxon>
    </lineage>
</organism>
<feature type="region of interest" description="Disordered" evidence="1">
    <location>
        <begin position="195"/>
        <end position="214"/>
    </location>
</feature>
<comment type="caution">
    <text evidence="2">The sequence shown here is derived from an EMBL/GenBank/DDBJ whole genome shotgun (WGS) entry which is preliminary data.</text>
</comment>
<proteinExistence type="predicted"/>
<reference evidence="2 3" key="1">
    <citation type="submission" date="2015-10" db="EMBL/GenBank/DDBJ databases">
        <title>Genome analyses suggest a sexual origin of heterokaryosis in a supposedly ancient asexual fungus.</title>
        <authorList>
            <person name="Ropars J."/>
            <person name="Sedzielewska K."/>
            <person name="Noel J."/>
            <person name="Charron P."/>
            <person name="Farinelli L."/>
            <person name="Marton T."/>
            <person name="Kruger M."/>
            <person name="Pelin A."/>
            <person name="Brachmann A."/>
            <person name="Corradi N."/>
        </authorList>
    </citation>
    <scope>NUCLEOTIDE SEQUENCE [LARGE SCALE GENOMIC DNA]</scope>
    <source>
        <strain evidence="2 3">A4</strain>
    </source>
</reference>